<keyword evidence="7" id="KW-0479">Metal-binding</keyword>
<sequence>MKLTIAQQNILDILKTENKAMSAYELLEKAKPYGFQAPIQIYRILKKLSEQCLIVKLNTLNMYVLDQAEISASYRLFTVCTECQRVQSIAIPQLKTCVESTIQAKQFNPRYPYLEVLGQCFSCLSKHETQHI</sequence>
<comment type="similarity">
    <text evidence="1">Belongs to the Fur family.</text>
</comment>
<dbReference type="RefSeq" id="WP_005089922.1">
    <property type="nucleotide sequence ID" value="NZ_CAXNZT010000006.1"/>
</dbReference>
<keyword evidence="3 7" id="KW-0862">Zinc</keyword>
<keyword evidence="6" id="KW-0804">Transcription</keyword>
<dbReference type="GO" id="GO:0046872">
    <property type="term" value="F:metal ion binding"/>
    <property type="evidence" value="ECO:0007669"/>
    <property type="project" value="UniProtKB-KW"/>
</dbReference>
<keyword evidence="5" id="KW-0238">DNA-binding</keyword>
<organism evidence="8 9">
    <name type="scientific">Acinetobacter haemolyticus</name>
    <dbReference type="NCBI Taxonomy" id="29430"/>
    <lineage>
        <taxon>Bacteria</taxon>
        <taxon>Pseudomonadati</taxon>
        <taxon>Pseudomonadota</taxon>
        <taxon>Gammaproteobacteria</taxon>
        <taxon>Moraxellales</taxon>
        <taxon>Moraxellaceae</taxon>
        <taxon>Acinetobacter</taxon>
    </lineage>
</organism>
<evidence type="ECO:0000256" key="5">
    <source>
        <dbReference type="ARBA" id="ARBA00023125"/>
    </source>
</evidence>
<feature type="binding site" evidence="7">
    <location>
        <position position="120"/>
    </location>
    <ligand>
        <name>Zn(2+)</name>
        <dbReference type="ChEBI" id="CHEBI:29105"/>
    </ligand>
</feature>
<dbReference type="SUPFAM" id="SSF46785">
    <property type="entry name" value="Winged helix' DNA-binding domain"/>
    <property type="match status" value="1"/>
</dbReference>
<evidence type="ECO:0000256" key="2">
    <source>
        <dbReference type="ARBA" id="ARBA00022491"/>
    </source>
</evidence>
<reference evidence="8 9" key="1">
    <citation type="submission" date="2018-08" db="EMBL/GenBank/DDBJ databases">
        <title>Analysis of the genomic diversity of Mexican Acinetobacter haemolyticus clinical isolates.</title>
        <authorList>
            <person name="Castro-Jaimes S."/>
            <person name="Cevallos M.A."/>
        </authorList>
    </citation>
    <scope>NUCLEOTIDE SEQUENCE [LARGE SCALE GENOMIC DNA]</scope>
    <source>
        <strain evidence="8 9">AN43</strain>
    </source>
</reference>
<evidence type="ECO:0000256" key="1">
    <source>
        <dbReference type="ARBA" id="ARBA00007957"/>
    </source>
</evidence>
<evidence type="ECO:0000256" key="7">
    <source>
        <dbReference type="PIRSR" id="PIRSR602481-1"/>
    </source>
</evidence>
<evidence type="ECO:0000256" key="4">
    <source>
        <dbReference type="ARBA" id="ARBA00023015"/>
    </source>
</evidence>
<dbReference type="InterPro" id="IPR036388">
    <property type="entry name" value="WH-like_DNA-bd_sf"/>
</dbReference>
<dbReference type="Proteomes" id="UP000463868">
    <property type="component" value="Chromosome"/>
</dbReference>
<feature type="binding site" evidence="7">
    <location>
        <position position="83"/>
    </location>
    <ligand>
        <name>Zn(2+)</name>
        <dbReference type="ChEBI" id="CHEBI:29105"/>
    </ligand>
</feature>
<comment type="cofactor">
    <cofactor evidence="7">
        <name>Zn(2+)</name>
        <dbReference type="ChEBI" id="CHEBI:29105"/>
    </cofactor>
    <text evidence="7">Binds 1 zinc ion per subunit.</text>
</comment>
<dbReference type="InterPro" id="IPR043135">
    <property type="entry name" value="Fur_C"/>
</dbReference>
<name>A0A380UMM1_ACIHA</name>
<evidence type="ECO:0000313" key="8">
    <source>
        <dbReference type="EMBL" id="QHI13031.1"/>
    </source>
</evidence>
<proteinExistence type="inferred from homology"/>
<dbReference type="EMBL" id="CP031976">
    <property type="protein sequence ID" value="QHI13031.1"/>
    <property type="molecule type" value="Genomic_DNA"/>
</dbReference>
<dbReference type="Gene3D" id="1.10.10.10">
    <property type="entry name" value="Winged helix-like DNA-binding domain superfamily/Winged helix DNA-binding domain"/>
    <property type="match status" value="1"/>
</dbReference>
<evidence type="ECO:0000256" key="6">
    <source>
        <dbReference type="ARBA" id="ARBA00023163"/>
    </source>
</evidence>
<protein>
    <submittedName>
        <fullName evidence="8">Fur family transcriptional regulator</fullName>
    </submittedName>
</protein>
<keyword evidence="2" id="KW-0678">Repressor</keyword>
<accession>A0A380UMM1</accession>
<dbReference type="Gene3D" id="3.30.1490.190">
    <property type="match status" value="1"/>
</dbReference>
<evidence type="ECO:0000313" key="9">
    <source>
        <dbReference type="Proteomes" id="UP000463868"/>
    </source>
</evidence>
<gene>
    <name evidence="8" type="ORF">AhaeAN43_06405</name>
</gene>
<feature type="binding site" evidence="7">
    <location>
        <position position="123"/>
    </location>
    <ligand>
        <name>Zn(2+)</name>
        <dbReference type="ChEBI" id="CHEBI:29105"/>
    </ligand>
</feature>
<feature type="binding site" evidence="7">
    <location>
        <position position="80"/>
    </location>
    <ligand>
        <name>Zn(2+)</name>
        <dbReference type="ChEBI" id="CHEBI:29105"/>
    </ligand>
</feature>
<dbReference type="AlphaFoldDB" id="A0A380UMM1"/>
<dbReference type="Pfam" id="PF01475">
    <property type="entry name" value="FUR"/>
    <property type="match status" value="1"/>
</dbReference>
<dbReference type="GO" id="GO:0003677">
    <property type="term" value="F:DNA binding"/>
    <property type="evidence" value="ECO:0007669"/>
    <property type="project" value="UniProtKB-KW"/>
</dbReference>
<evidence type="ECO:0000256" key="3">
    <source>
        <dbReference type="ARBA" id="ARBA00022833"/>
    </source>
</evidence>
<keyword evidence="4" id="KW-0805">Transcription regulation</keyword>
<dbReference type="InterPro" id="IPR002481">
    <property type="entry name" value="FUR"/>
</dbReference>
<dbReference type="InterPro" id="IPR036390">
    <property type="entry name" value="WH_DNA-bd_sf"/>
</dbReference>
<dbReference type="GO" id="GO:0003700">
    <property type="term" value="F:DNA-binding transcription factor activity"/>
    <property type="evidence" value="ECO:0007669"/>
    <property type="project" value="InterPro"/>
</dbReference>